<dbReference type="EMBL" id="BAAANS010000107">
    <property type="protein sequence ID" value="GAA2125150.1"/>
    <property type="molecule type" value="Genomic_DNA"/>
</dbReference>
<dbReference type="PANTHER" id="PTHR43581:SF2">
    <property type="entry name" value="EXCINUCLEASE ATPASE SUBUNIT"/>
    <property type="match status" value="1"/>
</dbReference>
<dbReference type="SUPFAM" id="SSF52540">
    <property type="entry name" value="P-loop containing nucleoside triphosphate hydrolases"/>
    <property type="match status" value="1"/>
</dbReference>
<dbReference type="PANTHER" id="PTHR43581">
    <property type="entry name" value="ATP/GTP PHOSPHATASE"/>
    <property type="match status" value="1"/>
</dbReference>
<dbReference type="SMART" id="SM00382">
    <property type="entry name" value="AAA"/>
    <property type="match status" value="1"/>
</dbReference>
<keyword evidence="3" id="KW-1185">Reference proteome</keyword>
<proteinExistence type="predicted"/>
<dbReference type="InterPro" id="IPR051396">
    <property type="entry name" value="Bact_Antivir_Def_Nuclease"/>
</dbReference>
<reference evidence="3" key="1">
    <citation type="journal article" date="2019" name="Int. J. Syst. Evol. Microbiol.">
        <title>The Global Catalogue of Microorganisms (GCM) 10K type strain sequencing project: providing services to taxonomists for standard genome sequencing and annotation.</title>
        <authorList>
            <consortium name="The Broad Institute Genomics Platform"/>
            <consortium name="The Broad Institute Genome Sequencing Center for Infectious Disease"/>
            <person name="Wu L."/>
            <person name="Ma J."/>
        </authorList>
    </citation>
    <scope>NUCLEOTIDE SEQUENCE [LARGE SCALE GENOMIC DNA]</scope>
    <source>
        <strain evidence="3">JCM 14559</strain>
    </source>
</reference>
<name>A0ABP5JZS9_9ACTN</name>
<gene>
    <name evidence="2" type="ORF">GCM10009759_77120</name>
</gene>
<dbReference type="Gene3D" id="3.40.50.300">
    <property type="entry name" value="P-loop containing nucleotide triphosphate hydrolases"/>
    <property type="match status" value="2"/>
</dbReference>
<dbReference type="Pfam" id="PF13304">
    <property type="entry name" value="AAA_21"/>
    <property type="match status" value="1"/>
</dbReference>
<evidence type="ECO:0000259" key="1">
    <source>
        <dbReference type="SMART" id="SM00382"/>
    </source>
</evidence>
<dbReference type="InterPro" id="IPR003593">
    <property type="entry name" value="AAA+_ATPase"/>
</dbReference>
<evidence type="ECO:0000313" key="2">
    <source>
        <dbReference type="EMBL" id="GAA2125150.1"/>
    </source>
</evidence>
<dbReference type="InterPro" id="IPR003959">
    <property type="entry name" value="ATPase_AAA_core"/>
</dbReference>
<feature type="domain" description="AAA+ ATPase" evidence="1">
    <location>
        <begin position="51"/>
        <end position="299"/>
    </location>
</feature>
<dbReference type="RefSeq" id="WP_344559241.1">
    <property type="nucleotide sequence ID" value="NZ_BAAANS010000107.1"/>
</dbReference>
<dbReference type="CDD" id="cd00267">
    <property type="entry name" value="ABC_ATPase"/>
    <property type="match status" value="1"/>
</dbReference>
<evidence type="ECO:0000313" key="3">
    <source>
        <dbReference type="Proteomes" id="UP001500897"/>
    </source>
</evidence>
<comment type="caution">
    <text evidence="2">The sequence shown here is derived from an EMBL/GenBank/DDBJ whole genome shotgun (WGS) entry which is preliminary data.</text>
</comment>
<accession>A0ABP5JZS9</accession>
<dbReference type="Proteomes" id="UP001500897">
    <property type="component" value="Unassembled WGS sequence"/>
</dbReference>
<sequence length="491" mass="54059">MYTASDRKIPTLNALADAWNSRTPGKDWPLFLERVQIDGLRGWVGEGVDFRFPVVAIAGENGAGKSTVLKVAAAAYEASQKDGHTFYPDDFFPSTIWESVAGVTLTYQIRQGTSVIPARLGKVTSRWRGMPDRPQRPLYFLDISRTQPINTQIGYGKAATRANFTGQITPFGDDDRKLLGRVLNKPIKAGGMAVYQNKQVGVLDTGNGTYSNFHQGAGEDATADLVDLLRLAPRNSLIIIDEVESSLHPRAQRRLMVELFDIARTRGIQFILSTHSQVILEQLPTEARVYIQAQHGGGRSVLYGVSSDFAMSLMDDVHHPDLVLFCEDAKAGTLIDALIRNEDADLIRRVQILAAGPASTVSTLGDLSFKKRFPVRAIGILDADQKPADGCICLPGSKAPEKELFESFSDPNWEKVAERLEIRVGDLLQAAENAQQVGNHHAWVQRTAEQLGPRMRTDHLWDAMAAVWARESVDPASRAEFVAAIRNSLTD</sequence>
<protein>
    <recommendedName>
        <fullName evidence="1">AAA+ ATPase domain-containing protein</fullName>
    </recommendedName>
</protein>
<dbReference type="InterPro" id="IPR027417">
    <property type="entry name" value="P-loop_NTPase"/>
</dbReference>
<organism evidence="2 3">
    <name type="scientific">Kitasatospora saccharophila</name>
    <dbReference type="NCBI Taxonomy" id="407973"/>
    <lineage>
        <taxon>Bacteria</taxon>
        <taxon>Bacillati</taxon>
        <taxon>Actinomycetota</taxon>
        <taxon>Actinomycetes</taxon>
        <taxon>Kitasatosporales</taxon>
        <taxon>Streptomycetaceae</taxon>
        <taxon>Kitasatospora</taxon>
    </lineage>
</organism>